<dbReference type="Proteomes" id="UP000009192">
    <property type="component" value="Unassembled WGS sequence"/>
</dbReference>
<dbReference type="SMR" id="A0A0Q9X8D0"/>
<reference evidence="2 3" key="1">
    <citation type="journal article" date="2007" name="Nature">
        <title>Evolution of genes and genomes on the Drosophila phylogeny.</title>
        <authorList>
            <consortium name="Drosophila 12 Genomes Consortium"/>
            <person name="Clark A.G."/>
            <person name="Eisen M.B."/>
            <person name="Smith D.R."/>
            <person name="Bergman C.M."/>
            <person name="Oliver B."/>
            <person name="Markow T.A."/>
            <person name="Kaufman T.C."/>
            <person name="Kellis M."/>
            <person name="Gelbart W."/>
            <person name="Iyer V.N."/>
            <person name="Pollard D.A."/>
            <person name="Sackton T.B."/>
            <person name="Larracuente A.M."/>
            <person name="Singh N.D."/>
            <person name="Abad J.P."/>
            <person name="Abt D.N."/>
            <person name="Adryan B."/>
            <person name="Aguade M."/>
            <person name="Akashi H."/>
            <person name="Anderson W.W."/>
            <person name="Aquadro C.F."/>
            <person name="Ardell D.H."/>
            <person name="Arguello R."/>
            <person name="Artieri C.G."/>
            <person name="Barbash D.A."/>
            <person name="Barker D."/>
            <person name="Barsanti P."/>
            <person name="Batterham P."/>
            <person name="Batzoglou S."/>
            <person name="Begun D."/>
            <person name="Bhutkar A."/>
            <person name="Blanco E."/>
            <person name="Bosak S.A."/>
            <person name="Bradley R.K."/>
            <person name="Brand A.D."/>
            <person name="Brent M.R."/>
            <person name="Brooks A.N."/>
            <person name="Brown R.H."/>
            <person name="Butlin R.K."/>
            <person name="Caggese C."/>
            <person name="Calvi B.R."/>
            <person name="Bernardo de Carvalho A."/>
            <person name="Caspi A."/>
            <person name="Castrezana S."/>
            <person name="Celniker S.E."/>
            <person name="Chang J.L."/>
            <person name="Chapple C."/>
            <person name="Chatterji S."/>
            <person name="Chinwalla A."/>
            <person name="Civetta A."/>
            <person name="Clifton S.W."/>
            <person name="Comeron J.M."/>
            <person name="Costello J.C."/>
            <person name="Coyne J.A."/>
            <person name="Daub J."/>
            <person name="David R.G."/>
            <person name="Delcher A.L."/>
            <person name="Delehaunty K."/>
            <person name="Do C.B."/>
            <person name="Ebling H."/>
            <person name="Edwards K."/>
            <person name="Eickbush T."/>
            <person name="Evans J.D."/>
            <person name="Filipski A."/>
            <person name="Findeiss S."/>
            <person name="Freyhult E."/>
            <person name="Fulton L."/>
            <person name="Fulton R."/>
            <person name="Garcia A.C."/>
            <person name="Gardiner A."/>
            <person name="Garfield D.A."/>
            <person name="Garvin B.E."/>
            <person name="Gibson G."/>
            <person name="Gilbert D."/>
            <person name="Gnerre S."/>
            <person name="Godfrey J."/>
            <person name="Good R."/>
            <person name="Gotea V."/>
            <person name="Gravely B."/>
            <person name="Greenberg A.J."/>
            <person name="Griffiths-Jones S."/>
            <person name="Gross S."/>
            <person name="Guigo R."/>
            <person name="Gustafson E.A."/>
            <person name="Haerty W."/>
            <person name="Hahn M.W."/>
            <person name="Halligan D.L."/>
            <person name="Halpern A.L."/>
            <person name="Halter G.M."/>
            <person name="Han M.V."/>
            <person name="Heger A."/>
            <person name="Hillier L."/>
            <person name="Hinrichs A.S."/>
            <person name="Holmes I."/>
            <person name="Hoskins R.A."/>
            <person name="Hubisz M.J."/>
            <person name="Hultmark D."/>
            <person name="Huntley M.A."/>
            <person name="Jaffe D.B."/>
            <person name="Jagadeeshan S."/>
            <person name="Jeck W.R."/>
            <person name="Johnson J."/>
            <person name="Jones C.D."/>
            <person name="Jordan W.C."/>
            <person name="Karpen G.H."/>
            <person name="Kataoka E."/>
            <person name="Keightley P.D."/>
            <person name="Kheradpour P."/>
            <person name="Kirkness E.F."/>
            <person name="Koerich L.B."/>
            <person name="Kristiansen K."/>
            <person name="Kudrna D."/>
            <person name="Kulathinal R.J."/>
            <person name="Kumar S."/>
            <person name="Kwok R."/>
            <person name="Lander E."/>
            <person name="Langley C.H."/>
            <person name="Lapoint R."/>
            <person name="Lazzaro B.P."/>
            <person name="Lee S.J."/>
            <person name="Levesque L."/>
            <person name="Li R."/>
            <person name="Lin C.F."/>
            <person name="Lin M.F."/>
            <person name="Lindblad-Toh K."/>
            <person name="Llopart A."/>
            <person name="Long M."/>
            <person name="Low L."/>
            <person name="Lozovsky E."/>
            <person name="Lu J."/>
            <person name="Luo M."/>
            <person name="Machado C.A."/>
            <person name="Makalowski W."/>
            <person name="Marzo M."/>
            <person name="Matsuda M."/>
            <person name="Matzkin L."/>
            <person name="McAllister B."/>
            <person name="McBride C.S."/>
            <person name="McKernan B."/>
            <person name="McKernan K."/>
            <person name="Mendez-Lago M."/>
            <person name="Minx P."/>
            <person name="Mollenhauer M.U."/>
            <person name="Montooth K."/>
            <person name="Mount S.M."/>
            <person name="Mu X."/>
            <person name="Myers E."/>
            <person name="Negre B."/>
            <person name="Newfeld S."/>
            <person name="Nielsen R."/>
            <person name="Noor M.A."/>
            <person name="O'Grady P."/>
            <person name="Pachter L."/>
            <person name="Papaceit M."/>
            <person name="Parisi M.J."/>
            <person name="Parisi M."/>
            <person name="Parts L."/>
            <person name="Pedersen J.S."/>
            <person name="Pesole G."/>
            <person name="Phillippy A.M."/>
            <person name="Ponting C.P."/>
            <person name="Pop M."/>
            <person name="Porcelli D."/>
            <person name="Powell J.R."/>
            <person name="Prohaska S."/>
            <person name="Pruitt K."/>
            <person name="Puig M."/>
            <person name="Quesneville H."/>
            <person name="Ram K.R."/>
            <person name="Rand D."/>
            <person name="Rasmussen M.D."/>
            <person name="Reed L.K."/>
            <person name="Reenan R."/>
            <person name="Reily A."/>
            <person name="Remington K.A."/>
            <person name="Rieger T.T."/>
            <person name="Ritchie M.G."/>
            <person name="Robin C."/>
            <person name="Rogers Y.H."/>
            <person name="Rohde C."/>
            <person name="Rozas J."/>
            <person name="Rubenfield M.J."/>
            <person name="Ruiz A."/>
            <person name="Russo S."/>
            <person name="Salzberg S.L."/>
            <person name="Sanchez-Gracia A."/>
            <person name="Saranga D.J."/>
            <person name="Sato H."/>
            <person name="Schaeffer S.W."/>
            <person name="Schatz M.C."/>
            <person name="Schlenke T."/>
            <person name="Schwartz R."/>
            <person name="Segarra C."/>
            <person name="Singh R.S."/>
            <person name="Sirot L."/>
            <person name="Sirota M."/>
            <person name="Sisneros N.B."/>
            <person name="Smith C.D."/>
            <person name="Smith T.F."/>
            <person name="Spieth J."/>
            <person name="Stage D.E."/>
            <person name="Stark A."/>
            <person name="Stephan W."/>
            <person name="Strausberg R.L."/>
            <person name="Strempel S."/>
            <person name="Sturgill D."/>
            <person name="Sutton G."/>
            <person name="Sutton G.G."/>
            <person name="Tao W."/>
            <person name="Teichmann S."/>
            <person name="Tobari Y.N."/>
            <person name="Tomimura Y."/>
            <person name="Tsolas J.M."/>
            <person name="Valente V.L."/>
            <person name="Venter E."/>
            <person name="Venter J.C."/>
            <person name="Vicario S."/>
            <person name="Vieira F.G."/>
            <person name="Vilella A.J."/>
            <person name="Villasante A."/>
            <person name="Walenz B."/>
            <person name="Wang J."/>
            <person name="Wasserman M."/>
            <person name="Watts T."/>
            <person name="Wilson D."/>
            <person name="Wilson R.K."/>
            <person name="Wing R.A."/>
            <person name="Wolfner M.F."/>
            <person name="Wong A."/>
            <person name="Wong G.K."/>
            <person name="Wu C.I."/>
            <person name="Wu G."/>
            <person name="Yamamoto D."/>
            <person name="Yang H.P."/>
            <person name="Yang S.P."/>
            <person name="Yorke J.A."/>
            <person name="Yoshida K."/>
            <person name="Zdobnov E."/>
            <person name="Zhang P."/>
            <person name="Zhang Y."/>
            <person name="Zimin A.V."/>
            <person name="Baldwin J."/>
            <person name="Abdouelleil A."/>
            <person name="Abdulkadir J."/>
            <person name="Abebe A."/>
            <person name="Abera B."/>
            <person name="Abreu J."/>
            <person name="Acer S.C."/>
            <person name="Aftuck L."/>
            <person name="Alexander A."/>
            <person name="An P."/>
            <person name="Anderson E."/>
            <person name="Anderson S."/>
            <person name="Arachi H."/>
            <person name="Azer M."/>
            <person name="Bachantsang P."/>
            <person name="Barry A."/>
            <person name="Bayul T."/>
            <person name="Berlin A."/>
            <person name="Bessette D."/>
            <person name="Bloom T."/>
            <person name="Blye J."/>
            <person name="Boguslavskiy L."/>
            <person name="Bonnet C."/>
            <person name="Boukhgalter B."/>
            <person name="Bourzgui I."/>
            <person name="Brown A."/>
            <person name="Cahill P."/>
            <person name="Channer S."/>
            <person name="Cheshatsang Y."/>
            <person name="Chuda L."/>
            <person name="Citroen M."/>
            <person name="Collymore A."/>
            <person name="Cooke P."/>
            <person name="Costello M."/>
            <person name="D'Aco K."/>
            <person name="Daza R."/>
            <person name="De Haan G."/>
            <person name="DeGray S."/>
            <person name="DeMaso C."/>
            <person name="Dhargay N."/>
            <person name="Dooley K."/>
            <person name="Dooley E."/>
            <person name="Doricent M."/>
            <person name="Dorje P."/>
            <person name="Dorjee K."/>
            <person name="Dupes A."/>
            <person name="Elong R."/>
            <person name="Falk J."/>
            <person name="Farina A."/>
            <person name="Faro S."/>
            <person name="Ferguson D."/>
            <person name="Fisher S."/>
            <person name="Foley C.D."/>
            <person name="Franke A."/>
            <person name="Friedrich D."/>
            <person name="Gadbois L."/>
            <person name="Gearin G."/>
            <person name="Gearin C.R."/>
            <person name="Giannoukos G."/>
            <person name="Goode T."/>
            <person name="Graham J."/>
            <person name="Grandbois E."/>
            <person name="Grewal S."/>
            <person name="Gyaltsen K."/>
            <person name="Hafez N."/>
            <person name="Hagos B."/>
            <person name="Hall J."/>
            <person name="Henson C."/>
            <person name="Hollinger A."/>
            <person name="Honan T."/>
            <person name="Huard M.D."/>
            <person name="Hughes L."/>
            <person name="Hurhula B."/>
            <person name="Husby M.E."/>
            <person name="Kamat A."/>
            <person name="Kanga B."/>
            <person name="Kashin S."/>
            <person name="Khazanovich D."/>
            <person name="Kisner P."/>
            <person name="Lance K."/>
            <person name="Lara M."/>
            <person name="Lee W."/>
            <person name="Lennon N."/>
            <person name="Letendre F."/>
            <person name="LeVine R."/>
            <person name="Lipovsky A."/>
            <person name="Liu X."/>
            <person name="Liu J."/>
            <person name="Liu S."/>
            <person name="Lokyitsang T."/>
            <person name="Lokyitsang Y."/>
            <person name="Lubonja R."/>
            <person name="Lui A."/>
            <person name="MacDonald P."/>
            <person name="Magnisalis V."/>
            <person name="Maru K."/>
            <person name="Matthews C."/>
            <person name="McCusker W."/>
            <person name="McDonough S."/>
            <person name="Mehta T."/>
            <person name="Meldrim J."/>
            <person name="Meneus L."/>
            <person name="Mihai O."/>
            <person name="Mihalev A."/>
            <person name="Mihova T."/>
            <person name="Mittelman R."/>
            <person name="Mlenga V."/>
            <person name="Montmayeur A."/>
            <person name="Mulrain L."/>
            <person name="Navidi A."/>
            <person name="Naylor J."/>
            <person name="Negash T."/>
            <person name="Nguyen T."/>
            <person name="Nguyen N."/>
            <person name="Nicol R."/>
            <person name="Norbu C."/>
            <person name="Norbu N."/>
            <person name="Novod N."/>
            <person name="O'Neill B."/>
            <person name="Osman S."/>
            <person name="Markiewicz E."/>
            <person name="Oyono O.L."/>
            <person name="Patti C."/>
            <person name="Phunkhang P."/>
            <person name="Pierre F."/>
            <person name="Priest M."/>
            <person name="Raghuraman S."/>
            <person name="Rege F."/>
            <person name="Reyes R."/>
            <person name="Rise C."/>
            <person name="Rogov P."/>
            <person name="Ross K."/>
            <person name="Ryan E."/>
            <person name="Settipalli S."/>
            <person name="Shea T."/>
            <person name="Sherpa N."/>
            <person name="Shi L."/>
            <person name="Shih D."/>
            <person name="Sparrow T."/>
            <person name="Spaulding J."/>
            <person name="Stalker J."/>
            <person name="Stange-Thomann N."/>
            <person name="Stavropoulos S."/>
            <person name="Stone C."/>
            <person name="Strader C."/>
            <person name="Tesfaye S."/>
            <person name="Thomson T."/>
            <person name="Thoulutsang Y."/>
            <person name="Thoulutsang D."/>
            <person name="Topham K."/>
            <person name="Topping I."/>
            <person name="Tsamla T."/>
            <person name="Vassiliev H."/>
            <person name="Vo A."/>
            <person name="Wangchuk T."/>
            <person name="Wangdi T."/>
            <person name="Weiand M."/>
            <person name="Wilkinson J."/>
            <person name="Wilson A."/>
            <person name="Yadav S."/>
            <person name="Young G."/>
            <person name="Yu Q."/>
            <person name="Zembek L."/>
            <person name="Zhong D."/>
            <person name="Zimmer A."/>
            <person name="Zwirko Z."/>
            <person name="Jaffe D.B."/>
            <person name="Alvarez P."/>
            <person name="Brockman W."/>
            <person name="Butler J."/>
            <person name="Chin C."/>
            <person name="Gnerre S."/>
            <person name="Grabherr M."/>
            <person name="Kleber M."/>
            <person name="Mauceli E."/>
            <person name="MacCallum I."/>
        </authorList>
    </citation>
    <scope>NUCLEOTIDE SEQUENCE [LARGE SCALE GENOMIC DNA]</scope>
    <source>
        <strain evidence="3">Tucson 15081-1352.22</strain>
    </source>
</reference>
<dbReference type="InParanoid" id="A0A0Q9X8D0"/>
<evidence type="ECO:0000313" key="3">
    <source>
        <dbReference type="Proteomes" id="UP000009192"/>
    </source>
</evidence>
<feature type="chain" id="PRO_5006387621" description="WAP domain-containing protein" evidence="1">
    <location>
        <begin position="21"/>
        <end position="104"/>
    </location>
</feature>
<name>A0A0Q9X8D0_DROMO</name>
<accession>A0A0Q9X8D0</accession>
<dbReference type="KEGG" id="dmo:Dmoj_GI25695"/>
<gene>
    <name evidence="2" type="primary">Dmoj\GI25695</name>
    <name evidence="2" type="ORF">Dmoj_GI25695</name>
</gene>
<dbReference type="EMBL" id="CH933807">
    <property type="protein sequence ID" value="KRG03593.1"/>
    <property type="molecule type" value="Genomic_DNA"/>
</dbReference>
<evidence type="ECO:0000256" key="1">
    <source>
        <dbReference type="SAM" id="SignalP"/>
    </source>
</evidence>
<proteinExistence type="predicted"/>
<keyword evidence="3" id="KW-1185">Reference proteome</keyword>
<dbReference type="AlphaFoldDB" id="A0A0Q9X8D0"/>
<dbReference type="OrthoDB" id="7821746at2759"/>
<sequence>MKSFKIILFAVLGLMLFVDARRFRSTTYKMLPWKPITTPKPIVMNLSKDLSRAQRIELSDHCKASGMECRIAEECCNLKCAIATHKCIELLNPDDILAPNIYGI</sequence>
<protein>
    <recommendedName>
        <fullName evidence="4">WAP domain-containing protein</fullName>
    </recommendedName>
</protein>
<feature type="signal peptide" evidence="1">
    <location>
        <begin position="1"/>
        <end position="20"/>
    </location>
</feature>
<evidence type="ECO:0000313" key="2">
    <source>
        <dbReference type="EMBL" id="KRG03593.1"/>
    </source>
</evidence>
<keyword evidence="1" id="KW-0732">Signal</keyword>
<organism evidence="2 3">
    <name type="scientific">Drosophila mojavensis</name>
    <name type="common">Fruit fly</name>
    <dbReference type="NCBI Taxonomy" id="7230"/>
    <lineage>
        <taxon>Eukaryota</taxon>
        <taxon>Metazoa</taxon>
        <taxon>Ecdysozoa</taxon>
        <taxon>Arthropoda</taxon>
        <taxon>Hexapoda</taxon>
        <taxon>Insecta</taxon>
        <taxon>Pterygota</taxon>
        <taxon>Neoptera</taxon>
        <taxon>Endopterygota</taxon>
        <taxon>Diptera</taxon>
        <taxon>Brachycera</taxon>
        <taxon>Muscomorpha</taxon>
        <taxon>Ephydroidea</taxon>
        <taxon>Drosophilidae</taxon>
        <taxon>Drosophila</taxon>
    </lineage>
</organism>
<evidence type="ECO:0008006" key="4">
    <source>
        <dbReference type="Google" id="ProtNLM"/>
    </source>
</evidence>